<dbReference type="AlphaFoldDB" id="A0A2U8E547"/>
<dbReference type="Pfam" id="PF03050">
    <property type="entry name" value="DDE_Tnp_IS66"/>
    <property type="match status" value="1"/>
</dbReference>
<name>A0A2U8E547_9BACT</name>
<dbReference type="PANTHER" id="PTHR33678:SF1">
    <property type="entry name" value="BLL1576 PROTEIN"/>
    <property type="match status" value="1"/>
</dbReference>
<gene>
    <name evidence="3" type="ORF">CKA38_12640</name>
</gene>
<keyword evidence="4" id="KW-1185">Reference proteome</keyword>
<dbReference type="InterPro" id="IPR052344">
    <property type="entry name" value="Transposase-related"/>
</dbReference>
<accession>A0A2U8E547</accession>
<protein>
    <recommendedName>
        <fullName evidence="2">Transposase IS66 central domain-containing protein</fullName>
    </recommendedName>
</protein>
<evidence type="ECO:0000256" key="1">
    <source>
        <dbReference type="SAM" id="MobiDB-lite"/>
    </source>
</evidence>
<feature type="domain" description="Transposase IS66 central" evidence="2">
    <location>
        <begin position="134"/>
        <end position="275"/>
    </location>
</feature>
<dbReference type="KEGG" id="elut:CKA38_12640"/>
<evidence type="ECO:0000313" key="4">
    <source>
        <dbReference type="Proteomes" id="UP000244896"/>
    </source>
</evidence>
<organism evidence="3 4">
    <name type="scientific">Ereboglobus luteus</name>
    <dbReference type="NCBI Taxonomy" id="1796921"/>
    <lineage>
        <taxon>Bacteria</taxon>
        <taxon>Pseudomonadati</taxon>
        <taxon>Verrucomicrobiota</taxon>
        <taxon>Opitutia</taxon>
        <taxon>Opitutales</taxon>
        <taxon>Opitutaceae</taxon>
        <taxon>Ereboglobus</taxon>
    </lineage>
</organism>
<dbReference type="PANTHER" id="PTHR33678">
    <property type="entry name" value="BLL1576 PROTEIN"/>
    <property type="match status" value="1"/>
</dbReference>
<dbReference type="InterPro" id="IPR004291">
    <property type="entry name" value="Transposase_IS66_central"/>
</dbReference>
<dbReference type="EMBL" id="CP023004">
    <property type="protein sequence ID" value="AWI09983.1"/>
    <property type="molecule type" value="Genomic_DNA"/>
</dbReference>
<dbReference type="Proteomes" id="UP000244896">
    <property type="component" value="Chromosome"/>
</dbReference>
<sequence length="297" mass="33288">MTGASSSAAGKARGLIARKCSLSSASWKTRCKRRPSSKRSPTAAKKTSAQNKRERYREAFEKLPVTETLVIEPDEVKAEPAAYEKISEEHTVELDITPPKLVKRLYIRPKYRRRGNRAHPPVVAPAPARPVPGGYASAGLIAYIIIAKYVDHLPLRRLERMSAHWGMQILAQNMVEWMRIAAEWFSPIYNKMREGLLGCRYIQMDETPVRCNDPGAKNNGTVQTYLWVMGTPGGDVVYTHKPSRAHEHAGALLGENYKGILQSDAYPCYQKYARESRRGDGLWLFCARAGKVFRGAG</sequence>
<proteinExistence type="predicted"/>
<feature type="region of interest" description="Disordered" evidence="1">
    <location>
        <begin position="27"/>
        <end position="54"/>
    </location>
</feature>
<reference evidence="3 4" key="1">
    <citation type="journal article" date="2018" name="Syst. Appl. Microbiol.">
        <title>Ereboglobus luteus gen. nov. sp. nov. from cockroach guts, and new insights into the oxygen relationship of the genera Opitutus and Didymococcus (Verrucomicrobia: Opitutaceae).</title>
        <authorList>
            <person name="Tegtmeier D."/>
            <person name="Belitz A."/>
            <person name="Radek R."/>
            <person name="Heimerl T."/>
            <person name="Brune A."/>
        </authorList>
    </citation>
    <scope>NUCLEOTIDE SEQUENCE [LARGE SCALE GENOMIC DNA]</scope>
    <source>
        <strain evidence="3 4">Ho45</strain>
    </source>
</reference>
<evidence type="ECO:0000259" key="2">
    <source>
        <dbReference type="Pfam" id="PF03050"/>
    </source>
</evidence>
<evidence type="ECO:0000313" key="3">
    <source>
        <dbReference type="EMBL" id="AWI09983.1"/>
    </source>
</evidence>
<dbReference type="OrthoDB" id="9760067at2"/>